<sequence>MNLKFDLNWDEFYSEQNDSYYSGSFSSSHSYYIVEITSTQNSRFIDFSNSDVSNIKILIESSLFHSNHIGYSETSNYYDGCGGNLFIYSKVDFVQNKTCSSNCSSSNFGQHCYIWIDAETDPFKNYNYLSSYSDLGQTGVGFSPICHNRGEVIIHNTNLSNCRTNQYCGILIELPRFPGNISQSSFTNNSATSKNCIYFTGYESFSYIKTNFLNNSVSDQLFYTVNHDLTIKECIIKNNSAKNTFSSYSPYTIHIIHSFIETSGSTTSINTELSSTQEFENIFSVYLSSECCCKYINAEDGKFNCVKALITLSNCISSSSFEQSIAEAFAT</sequence>
<dbReference type="VEuPathDB" id="TrichDB:TVAG_478900"/>
<evidence type="ECO:0000313" key="1">
    <source>
        <dbReference type="EMBL" id="EAY14065.1"/>
    </source>
</evidence>
<dbReference type="AlphaFoldDB" id="A2E006"/>
<gene>
    <name evidence="1" type="ORF">TVAG_478900</name>
</gene>
<dbReference type="Proteomes" id="UP000001542">
    <property type="component" value="Unassembled WGS sequence"/>
</dbReference>
<reference evidence="1" key="2">
    <citation type="journal article" date="2007" name="Science">
        <title>Draft genome sequence of the sexually transmitted pathogen Trichomonas vaginalis.</title>
        <authorList>
            <person name="Carlton J.M."/>
            <person name="Hirt R.P."/>
            <person name="Silva J.C."/>
            <person name="Delcher A.L."/>
            <person name="Schatz M."/>
            <person name="Zhao Q."/>
            <person name="Wortman J.R."/>
            <person name="Bidwell S.L."/>
            <person name="Alsmark U.C.M."/>
            <person name="Besteiro S."/>
            <person name="Sicheritz-Ponten T."/>
            <person name="Noel C.J."/>
            <person name="Dacks J.B."/>
            <person name="Foster P.G."/>
            <person name="Simillion C."/>
            <person name="Van de Peer Y."/>
            <person name="Miranda-Saavedra D."/>
            <person name="Barton G.J."/>
            <person name="Westrop G.D."/>
            <person name="Mueller S."/>
            <person name="Dessi D."/>
            <person name="Fiori P.L."/>
            <person name="Ren Q."/>
            <person name="Paulsen I."/>
            <person name="Zhang H."/>
            <person name="Bastida-Corcuera F.D."/>
            <person name="Simoes-Barbosa A."/>
            <person name="Brown M.T."/>
            <person name="Hayes R.D."/>
            <person name="Mukherjee M."/>
            <person name="Okumura C.Y."/>
            <person name="Schneider R."/>
            <person name="Smith A.J."/>
            <person name="Vanacova S."/>
            <person name="Villalvazo M."/>
            <person name="Haas B.J."/>
            <person name="Pertea M."/>
            <person name="Feldblyum T.V."/>
            <person name="Utterback T.R."/>
            <person name="Shu C.L."/>
            <person name="Osoegawa K."/>
            <person name="de Jong P.J."/>
            <person name="Hrdy I."/>
            <person name="Horvathova L."/>
            <person name="Zubacova Z."/>
            <person name="Dolezal P."/>
            <person name="Malik S.B."/>
            <person name="Logsdon J.M. Jr."/>
            <person name="Henze K."/>
            <person name="Gupta A."/>
            <person name="Wang C.C."/>
            <person name="Dunne R.L."/>
            <person name="Upcroft J.A."/>
            <person name="Upcroft P."/>
            <person name="White O."/>
            <person name="Salzberg S.L."/>
            <person name="Tang P."/>
            <person name="Chiu C.-H."/>
            <person name="Lee Y.-S."/>
            <person name="Embley T.M."/>
            <person name="Coombs G.H."/>
            <person name="Mottram J.C."/>
            <person name="Tachezy J."/>
            <person name="Fraser-Liggett C.M."/>
            <person name="Johnson P.J."/>
        </authorList>
    </citation>
    <scope>NUCLEOTIDE SEQUENCE [LARGE SCALE GENOMIC DNA]</scope>
    <source>
        <strain evidence="1">G3</strain>
    </source>
</reference>
<dbReference type="KEGG" id="tva:4772053"/>
<evidence type="ECO:0008006" key="3">
    <source>
        <dbReference type="Google" id="ProtNLM"/>
    </source>
</evidence>
<keyword evidence="2" id="KW-1185">Reference proteome</keyword>
<dbReference type="VEuPathDB" id="TrichDB:TVAGG3_0535930"/>
<dbReference type="RefSeq" id="XP_001326288.1">
    <property type="nucleotide sequence ID" value="XM_001326253.1"/>
</dbReference>
<organism evidence="1 2">
    <name type="scientific">Trichomonas vaginalis (strain ATCC PRA-98 / G3)</name>
    <dbReference type="NCBI Taxonomy" id="412133"/>
    <lineage>
        <taxon>Eukaryota</taxon>
        <taxon>Metamonada</taxon>
        <taxon>Parabasalia</taxon>
        <taxon>Trichomonadida</taxon>
        <taxon>Trichomonadidae</taxon>
        <taxon>Trichomonas</taxon>
    </lineage>
</organism>
<protein>
    <recommendedName>
        <fullName evidence="3">Right handed beta helix domain-containing protein</fullName>
    </recommendedName>
</protein>
<dbReference type="EMBL" id="DS113276">
    <property type="protein sequence ID" value="EAY14065.1"/>
    <property type="molecule type" value="Genomic_DNA"/>
</dbReference>
<evidence type="ECO:0000313" key="2">
    <source>
        <dbReference type="Proteomes" id="UP000001542"/>
    </source>
</evidence>
<name>A2E006_TRIV3</name>
<accession>A2E006</accession>
<dbReference type="InParanoid" id="A2E006"/>
<proteinExistence type="predicted"/>
<reference evidence="1" key="1">
    <citation type="submission" date="2006-10" db="EMBL/GenBank/DDBJ databases">
        <authorList>
            <person name="Amadeo P."/>
            <person name="Zhao Q."/>
            <person name="Wortman J."/>
            <person name="Fraser-Liggett C."/>
            <person name="Carlton J."/>
        </authorList>
    </citation>
    <scope>NUCLEOTIDE SEQUENCE</scope>
    <source>
        <strain evidence="1">G3</strain>
    </source>
</reference>